<accession>A0A830BKH4</accession>
<feature type="compositionally biased region" description="Low complexity" evidence="3">
    <location>
        <begin position="17"/>
        <end position="28"/>
    </location>
</feature>
<dbReference type="InterPro" id="IPR036155">
    <property type="entry name" value="Crypto/Photolyase_N_sf"/>
</dbReference>
<sequence length="457" mass="49771">MDSKTNPTETPDETEQEQPTQHPNPLSLIPTASISLSLSTLLPSHFLAPKRIAHPPTKVKIPFQISSLSRYSLSSTLSPSKPFFKSTVSANPLQNALTLNPLRPSNPSGAAALRRAAVVWFRNDLRIHDNECLAAANDDSLSVLPVYCFDPRDYGKSSSGFDKTGPYRATFLLESVSDLRKNLQDRGSDLVVRVGRPETVLLEVVKAVGADAVYMHREVSHDEVKAEEKIEETMKDEGIEVKYYWGSTLYHLEDLPFELTEMPTNYGGFKDKVKGLEVRKTIEGSDKLKGLPKRGGVEPGEIPSLADLGLNPNAPMGQNGKMAANASLVGGETEALQRLKNFAVECKAKPNNGSKGGAKSANDSIYGANFSCKISPWLAMGCLSPRSMFDELKKSASSMVSAASNKKNGGPGSADTGMNWLMYELMWRDFFRFITRKYSSAKQHGYAPVTACTGAAA</sequence>
<dbReference type="InterPro" id="IPR014729">
    <property type="entry name" value="Rossmann-like_a/b/a_fold"/>
</dbReference>
<evidence type="ECO:0000256" key="3">
    <source>
        <dbReference type="SAM" id="MobiDB-lite"/>
    </source>
</evidence>
<dbReference type="InterPro" id="IPR002081">
    <property type="entry name" value="Cryptochrome/DNA_photolyase_1"/>
</dbReference>
<keyword evidence="2" id="KW-0285">Flavoprotein</keyword>
<dbReference type="GO" id="GO:0003677">
    <property type="term" value="F:DNA binding"/>
    <property type="evidence" value="ECO:0007669"/>
    <property type="project" value="TreeGrafter"/>
</dbReference>
<dbReference type="Proteomes" id="UP000653305">
    <property type="component" value="Unassembled WGS sequence"/>
</dbReference>
<keyword evidence="5" id="KW-0675">Receptor</keyword>
<dbReference type="GO" id="GO:0003904">
    <property type="term" value="F:deoxyribodipyrimidine photo-lyase activity"/>
    <property type="evidence" value="ECO:0007669"/>
    <property type="project" value="TreeGrafter"/>
</dbReference>
<evidence type="ECO:0000313" key="5">
    <source>
        <dbReference type="EMBL" id="GFP85578.1"/>
    </source>
</evidence>
<comment type="caution">
    <text evidence="5">The sequence shown here is derived from an EMBL/GenBank/DDBJ whole genome shotgun (WGS) entry which is preliminary data.</text>
</comment>
<dbReference type="PROSITE" id="PS51645">
    <property type="entry name" value="PHR_CRY_ALPHA_BETA"/>
    <property type="match status" value="1"/>
</dbReference>
<evidence type="ECO:0000256" key="2">
    <source>
        <dbReference type="PIRSR" id="PIRSR602081-1"/>
    </source>
</evidence>
<dbReference type="Gene3D" id="1.25.40.80">
    <property type="match status" value="1"/>
</dbReference>
<dbReference type="GO" id="GO:0000719">
    <property type="term" value="P:photoreactive repair"/>
    <property type="evidence" value="ECO:0007669"/>
    <property type="project" value="TreeGrafter"/>
</dbReference>
<feature type="domain" description="Photolyase/cryptochrome alpha/beta" evidence="4">
    <location>
        <begin position="115"/>
        <end position="249"/>
    </location>
</feature>
<evidence type="ECO:0000256" key="1">
    <source>
        <dbReference type="ARBA" id="ARBA00005862"/>
    </source>
</evidence>
<comment type="cofactor">
    <cofactor evidence="2">
        <name>FAD</name>
        <dbReference type="ChEBI" id="CHEBI:57692"/>
    </cofactor>
    <text evidence="2">Binds 1 FAD per subunit.</text>
</comment>
<feature type="region of interest" description="Disordered" evidence="3">
    <location>
        <begin position="1"/>
        <end position="28"/>
    </location>
</feature>
<evidence type="ECO:0000313" key="6">
    <source>
        <dbReference type="Proteomes" id="UP000653305"/>
    </source>
</evidence>
<keyword evidence="2" id="KW-0274">FAD</keyword>
<dbReference type="EMBL" id="BMAC01000109">
    <property type="protein sequence ID" value="GFP85578.1"/>
    <property type="molecule type" value="Genomic_DNA"/>
</dbReference>
<dbReference type="Pfam" id="PF00875">
    <property type="entry name" value="DNA_photolyase"/>
    <property type="match status" value="1"/>
</dbReference>
<dbReference type="Gene3D" id="3.40.50.620">
    <property type="entry name" value="HUPs"/>
    <property type="match status" value="1"/>
</dbReference>
<dbReference type="PANTHER" id="PTHR11455">
    <property type="entry name" value="CRYPTOCHROME"/>
    <property type="match status" value="1"/>
</dbReference>
<keyword evidence="6" id="KW-1185">Reference proteome</keyword>
<dbReference type="SUPFAM" id="SSF48173">
    <property type="entry name" value="Cryptochrome/photolyase FAD-binding domain"/>
    <property type="match status" value="1"/>
</dbReference>
<proteinExistence type="inferred from homology"/>
<organism evidence="5 6">
    <name type="scientific">Phtheirospermum japonicum</name>
    <dbReference type="NCBI Taxonomy" id="374723"/>
    <lineage>
        <taxon>Eukaryota</taxon>
        <taxon>Viridiplantae</taxon>
        <taxon>Streptophyta</taxon>
        <taxon>Embryophyta</taxon>
        <taxon>Tracheophyta</taxon>
        <taxon>Spermatophyta</taxon>
        <taxon>Magnoliopsida</taxon>
        <taxon>eudicotyledons</taxon>
        <taxon>Gunneridae</taxon>
        <taxon>Pentapetalae</taxon>
        <taxon>asterids</taxon>
        <taxon>lamiids</taxon>
        <taxon>Lamiales</taxon>
        <taxon>Orobanchaceae</taxon>
        <taxon>Orobanchaceae incertae sedis</taxon>
        <taxon>Phtheirospermum</taxon>
    </lineage>
</organism>
<evidence type="ECO:0000259" key="4">
    <source>
        <dbReference type="PROSITE" id="PS51645"/>
    </source>
</evidence>
<dbReference type="PANTHER" id="PTHR11455:SF2">
    <property type="entry name" value="BLUE-LIGHT PHOTORECEPTOR PHR2"/>
    <property type="match status" value="1"/>
</dbReference>
<name>A0A830BKH4_9LAMI</name>
<dbReference type="SUPFAM" id="SSF52425">
    <property type="entry name" value="Cryptochrome/photolyase, N-terminal domain"/>
    <property type="match status" value="1"/>
</dbReference>
<dbReference type="InterPro" id="IPR006050">
    <property type="entry name" value="DNA_photolyase_N"/>
</dbReference>
<comment type="similarity">
    <text evidence="1">Belongs to the DNA photolyase class-1 family.</text>
</comment>
<dbReference type="InterPro" id="IPR036134">
    <property type="entry name" value="Crypto/Photolyase_FAD-like_sf"/>
</dbReference>
<dbReference type="OrthoDB" id="435881at2759"/>
<reference evidence="5" key="1">
    <citation type="submission" date="2020-07" db="EMBL/GenBank/DDBJ databases">
        <title>Ethylene signaling mediates host invasion by parasitic plants.</title>
        <authorList>
            <person name="Yoshida S."/>
        </authorList>
    </citation>
    <scope>NUCLEOTIDE SEQUENCE</scope>
    <source>
        <strain evidence="5">Okayama</strain>
    </source>
</reference>
<feature type="binding site" evidence="2">
    <location>
        <begin position="424"/>
        <end position="431"/>
    </location>
    <ligand>
        <name>FAD</name>
        <dbReference type="ChEBI" id="CHEBI:57692"/>
    </ligand>
</feature>
<gene>
    <name evidence="5" type="ORF">PHJA_000701500</name>
</gene>
<dbReference type="AlphaFoldDB" id="A0A830BKH4"/>
<feature type="binding site" evidence="2">
    <location>
        <begin position="371"/>
        <end position="375"/>
    </location>
    <ligand>
        <name>FAD</name>
        <dbReference type="ChEBI" id="CHEBI:57692"/>
    </ligand>
</feature>
<dbReference type="GO" id="GO:0071949">
    <property type="term" value="F:FAD binding"/>
    <property type="evidence" value="ECO:0007669"/>
    <property type="project" value="TreeGrafter"/>
</dbReference>
<protein>
    <submittedName>
        <fullName evidence="5">Blue-light photoreceptor phr2</fullName>
    </submittedName>
</protein>